<organism evidence="2 3">
    <name type="scientific">Frankia umida</name>
    <dbReference type="NCBI Taxonomy" id="573489"/>
    <lineage>
        <taxon>Bacteria</taxon>
        <taxon>Bacillati</taxon>
        <taxon>Actinomycetota</taxon>
        <taxon>Actinomycetes</taxon>
        <taxon>Frankiales</taxon>
        <taxon>Frankiaceae</taxon>
        <taxon>Frankia</taxon>
    </lineage>
</organism>
<evidence type="ECO:0000256" key="1">
    <source>
        <dbReference type="SAM" id="MobiDB-lite"/>
    </source>
</evidence>
<proteinExistence type="predicted"/>
<name>A0ABT0JSU6_9ACTN</name>
<dbReference type="RefSeq" id="WP_248823150.1">
    <property type="nucleotide sequence ID" value="NZ_JALKFT010000001.1"/>
</dbReference>
<feature type="region of interest" description="Disordered" evidence="1">
    <location>
        <begin position="25"/>
        <end position="77"/>
    </location>
</feature>
<protein>
    <submittedName>
        <fullName evidence="2">Uncharacterized protein</fullName>
    </submittedName>
</protein>
<evidence type="ECO:0000313" key="3">
    <source>
        <dbReference type="Proteomes" id="UP001201873"/>
    </source>
</evidence>
<evidence type="ECO:0000313" key="2">
    <source>
        <dbReference type="EMBL" id="MCK9874521.1"/>
    </source>
</evidence>
<dbReference type="Proteomes" id="UP001201873">
    <property type="component" value="Unassembled WGS sequence"/>
</dbReference>
<reference evidence="2 3" key="1">
    <citation type="submission" date="2022-04" db="EMBL/GenBank/DDBJ databases">
        <title>Genome diversity in the genus Frankia.</title>
        <authorList>
            <person name="Carlos-Shanley C."/>
            <person name="Hahn D."/>
        </authorList>
    </citation>
    <scope>NUCLEOTIDE SEQUENCE [LARGE SCALE GENOMIC DNA]</scope>
    <source>
        <strain evidence="2 3">Ag45/Mut15</strain>
    </source>
</reference>
<feature type="compositionally biased region" description="Basic and acidic residues" evidence="1">
    <location>
        <begin position="58"/>
        <end position="77"/>
    </location>
</feature>
<comment type="caution">
    <text evidence="2">The sequence shown here is derived from an EMBL/GenBank/DDBJ whole genome shotgun (WGS) entry which is preliminary data.</text>
</comment>
<keyword evidence="3" id="KW-1185">Reference proteome</keyword>
<dbReference type="EMBL" id="JALKFT010000001">
    <property type="protein sequence ID" value="MCK9874521.1"/>
    <property type="molecule type" value="Genomic_DNA"/>
</dbReference>
<sequence>MHPDVRPGWHADQTKAMVVKEDVMQRSNDQEPDEQAEDRLGRFVNGPGDSIVYGPDGKPSKPGDPIPERRSEPMADE</sequence>
<gene>
    <name evidence="2" type="ORF">MXD59_01780</name>
</gene>
<accession>A0ABT0JSU6</accession>